<organism evidence="1 2">
    <name type="scientific">Desulfamplus magnetovallimortis</name>
    <dbReference type="NCBI Taxonomy" id="1246637"/>
    <lineage>
        <taxon>Bacteria</taxon>
        <taxon>Pseudomonadati</taxon>
        <taxon>Thermodesulfobacteriota</taxon>
        <taxon>Desulfobacteria</taxon>
        <taxon>Desulfobacterales</taxon>
        <taxon>Desulfobacteraceae</taxon>
        <taxon>Desulfamplus</taxon>
    </lineage>
</organism>
<gene>
    <name evidence="1" type="ORF">MTBBW1_1680053</name>
</gene>
<dbReference type="RefSeq" id="WP_080805854.1">
    <property type="nucleotide sequence ID" value="NZ_LT828551.1"/>
</dbReference>
<evidence type="ECO:0000313" key="2">
    <source>
        <dbReference type="Proteomes" id="UP000191931"/>
    </source>
</evidence>
<keyword evidence="2" id="KW-1185">Reference proteome</keyword>
<dbReference type="AlphaFoldDB" id="A0A1W1H9J3"/>
<dbReference type="EMBL" id="FWEV01000077">
    <property type="protein sequence ID" value="SLM29141.1"/>
    <property type="molecule type" value="Genomic_DNA"/>
</dbReference>
<accession>A0A1W1H9J3</accession>
<dbReference type="Proteomes" id="UP000191931">
    <property type="component" value="Unassembled WGS sequence"/>
</dbReference>
<proteinExistence type="predicted"/>
<name>A0A1W1H9J3_9BACT</name>
<reference evidence="1 2" key="1">
    <citation type="submission" date="2017-03" db="EMBL/GenBank/DDBJ databases">
        <authorList>
            <person name="Afonso C.L."/>
            <person name="Miller P.J."/>
            <person name="Scott M.A."/>
            <person name="Spackman E."/>
            <person name="Goraichik I."/>
            <person name="Dimitrov K.M."/>
            <person name="Suarez D.L."/>
            <person name="Swayne D.E."/>
        </authorList>
    </citation>
    <scope>NUCLEOTIDE SEQUENCE [LARGE SCALE GENOMIC DNA]</scope>
    <source>
        <strain evidence="1">PRJEB14757</strain>
    </source>
</reference>
<protein>
    <submittedName>
        <fullName evidence="1">Uncharacterized protein</fullName>
    </submittedName>
</protein>
<evidence type="ECO:0000313" key="1">
    <source>
        <dbReference type="EMBL" id="SLM29141.1"/>
    </source>
</evidence>
<sequence>MTTARIIDYLPDIYNGILPDFFEKTIPRETAATCESCAMWQPATTSGKENKTLRSFSRESKCCTHYPNIPNYLLGGFLSHKKSDDAKKILDIISNSPGHTPRGIVRPKKIQFLMENSQRSFFGRSKTLICPFFDKEKGYCTIRPFWDAVCNTWFCKYVKGYDGFQFWVAIRKYLSYVEQSLIQFAMYNLNCNPENIENLVSNEQPGPLSLGDLDDLPLDRNRYLSQWGKWAGREIEFYKKCYELVLKMTRPQFEEITGITQKINLAVVKSKYSDLFSTDLPRVLKKNSSMVEEKIEGDQYLIMGYSMIDPFLVPKKLYEILSFFDGNQDVEATCKMIKEHTGFVPDHDLLVELYRFRILTT</sequence>
<dbReference type="OrthoDB" id="5379407at2"/>